<reference evidence="2 3" key="1">
    <citation type="submission" date="2013-07" db="EMBL/GenBank/DDBJ databases">
        <authorList>
            <person name="Stoco P.H."/>
            <person name="Wagner G."/>
            <person name="Gerber A."/>
            <person name="Zaha A."/>
            <person name="Thompson C."/>
            <person name="Bartholomeu D.C."/>
            <person name="Luckemeyer D.D."/>
            <person name="Bahia D."/>
            <person name="Loreto E."/>
            <person name="Prestes E.B."/>
            <person name="Lima F.M."/>
            <person name="Rodrigues-Luiz G."/>
            <person name="Vallejo G.A."/>
            <person name="Filho J.F."/>
            <person name="Monteiro K.M."/>
            <person name="Tyler K.M."/>
            <person name="de Almeida L.G."/>
            <person name="Ortiz M.F."/>
            <person name="Siervo M.A."/>
            <person name="de Moraes M.H."/>
            <person name="Cunha O.L."/>
            <person name="Mendonca-Neto R."/>
            <person name="Silva R."/>
            <person name="Teixeira S.M."/>
            <person name="Murta S.M."/>
            <person name="Sincero T.C."/>
            <person name="Mendes T.A."/>
            <person name="Urmenyi T.P."/>
            <person name="Silva V.G."/>
            <person name="da Rocha W.D."/>
            <person name="Andersson B."/>
            <person name="Romanha A.J."/>
            <person name="Steindel M."/>
            <person name="de Vasconcelos A.T."/>
            <person name="Grisard E.C."/>
        </authorList>
    </citation>
    <scope>NUCLEOTIDE SEQUENCE [LARGE SCALE GENOMIC DNA]</scope>
    <source>
        <strain evidence="2 3">SC58</strain>
    </source>
</reference>
<protein>
    <submittedName>
        <fullName evidence="2">Uncharacterized protein</fullName>
    </submittedName>
</protein>
<evidence type="ECO:0000313" key="3">
    <source>
        <dbReference type="Proteomes" id="UP000031737"/>
    </source>
</evidence>
<dbReference type="AlphaFoldDB" id="A0A061IVA9"/>
<dbReference type="VEuPathDB" id="TriTrypDB:TRSC58_05750"/>
<sequence length="482" mass="53957">MWNGVVTAVNMVLRQTTGALMNFKARVIEFFLTWQYGNHIERLRRKQSQQRRQHQRQQPVRCASRAADSSRAARSDEAEMDHRQAVAGLMLLAQRVPNLMGGYYRQTLQSFYGKPFTALAEAKQRREKITDNVWLYRLKARSSTTSELVSGNTRVGAAPRLGLCMTSAHKQQPEEDIPLLVWLVMPWESEVSVALRFVLRLTHSLGCDALLVTVPIDTAGGASETVQFIFEMMEFGRRKTHARRVLIGGSDLAAMFVLLLLESRYPLLHVGAYAAANVEVARRAFCQGVILVDPFVGWDTSVPLRQFTTGTSPSRETGDDFGIRGASQPQVAVSPSAKDRFKRLVINSSGGSIQQWFPSPITYEPPPIVVLVDNDGFWLQEQCDFITRVGRLGVEENEVGVFFIPYTIETRAAGTLLSLSCRIELERLWRTVEKFFSEILSREEPSAVSTPSADGRYFCGEDGGARSYLCEGEVTFRAAFAP</sequence>
<feature type="compositionally biased region" description="Basic residues" evidence="1">
    <location>
        <begin position="45"/>
        <end position="55"/>
    </location>
</feature>
<dbReference type="EMBL" id="AUPL01005750">
    <property type="protein sequence ID" value="ESL06574.1"/>
    <property type="molecule type" value="Genomic_DNA"/>
</dbReference>
<keyword evidence="3" id="KW-1185">Reference proteome</keyword>
<feature type="region of interest" description="Disordered" evidence="1">
    <location>
        <begin position="45"/>
        <end position="79"/>
    </location>
</feature>
<gene>
    <name evidence="2" type="ORF">TRSC58_05750</name>
</gene>
<proteinExistence type="predicted"/>
<comment type="caution">
    <text evidence="2">The sequence shown here is derived from an EMBL/GenBank/DDBJ whole genome shotgun (WGS) entry which is preliminary data.</text>
</comment>
<dbReference type="OrthoDB" id="251969at2759"/>
<accession>A0A061IVA9</accession>
<dbReference type="Proteomes" id="UP000031737">
    <property type="component" value="Unassembled WGS sequence"/>
</dbReference>
<evidence type="ECO:0000256" key="1">
    <source>
        <dbReference type="SAM" id="MobiDB-lite"/>
    </source>
</evidence>
<organism evidence="2 3">
    <name type="scientific">Trypanosoma rangeli SC58</name>
    <dbReference type="NCBI Taxonomy" id="429131"/>
    <lineage>
        <taxon>Eukaryota</taxon>
        <taxon>Discoba</taxon>
        <taxon>Euglenozoa</taxon>
        <taxon>Kinetoplastea</taxon>
        <taxon>Metakinetoplastina</taxon>
        <taxon>Trypanosomatida</taxon>
        <taxon>Trypanosomatidae</taxon>
        <taxon>Trypanosoma</taxon>
        <taxon>Herpetosoma</taxon>
    </lineage>
</organism>
<evidence type="ECO:0000313" key="2">
    <source>
        <dbReference type="EMBL" id="ESL06574.1"/>
    </source>
</evidence>
<feature type="compositionally biased region" description="Low complexity" evidence="1">
    <location>
        <begin position="56"/>
        <end position="70"/>
    </location>
</feature>
<name>A0A061IVA9_TRYRA</name>